<evidence type="ECO:0000313" key="3">
    <source>
        <dbReference type="Proteomes" id="UP000198418"/>
    </source>
</evidence>
<dbReference type="InterPro" id="IPR055346">
    <property type="entry name" value="Fe-S_cluster_assembly_SufBD"/>
</dbReference>
<reference evidence="3" key="1">
    <citation type="submission" date="2017-06" db="EMBL/GenBank/DDBJ databases">
        <authorList>
            <person name="Varghese N."/>
            <person name="Submissions S."/>
        </authorList>
    </citation>
    <scope>NUCLEOTIDE SEQUENCE [LARGE SCALE GENOMIC DNA]</scope>
    <source>
        <strain evidence="3">DSM 137</strain>
    </source>
</reference>
<dbReference type="EMBL" id="FYDG01000002">
    <property type="protein sequence ID" value="SNB66416.1"/>
    <property type="molecule type" value="Genomic_DNA"/>
</dbReference>
<dbReference type="InterPro" id="IPR037284">
    <property type="entry name" value="SUF_FeS_clus_asmbl_SufBD_sf"/>
</dbReference>
<accession>A0A212R3B2</accession>
<dbReference type="InterPro" id="IPR011542">
    <property type="entry name" value="SUF_FeS_clus_asmbl_SufD"/>
</dbReference>
<name>A0A212R3B2_RHOAC</name>
<dbReference type="Pfam" id="PF01458">
    <property type="entry name" value="SUFBD_core"/>
    <property type="match status" value="1"/>
</dbReference>
<dbReference type="SUPFAM" id="SSF101960">
    <property type="entry name" value="Stabilizer of iron transporter SufD"/>
    <property type="match status" value="1"/>
</dbReference>
<keyword evidence="3" id="KW-1185">Reference proteome</keyword>
<organism evidence="2 3">
    <name type="scientific">Rhodoblastus acidophilus</name>
    <name type="common">Rhodopseudomonas acidophila</name>
    <dbReference type="NCBI Taxonomy" id="1074"/>
    <lineage>
        <taxon>Bacteria</taxon>
        <taxon>Pseudomonadati</taxon>
        <taxon>Pseudomonadota</taxon>
        <taxon>Alphaproteobacteria</taxon>
        <taxon>Hyphomicrobiales</taxon>
        <taxon>Rhodoblastaceae</taxon>
        <taxon>Rhodoblastus</taxon>
    </lineage>
</organism>
<dbReference type="NCBIfam" id="TIGR01981">
    <property type="entry name" value="sufD"/>
    <property type="match status" value="1"/>
</dbReference>
<evidence type="ECO:0000259" key="1">
    <source>
        <dbReference type="Pfam" id="PF01458"/>
    </source>
</evidence>
<dbReference type="PANTHER" id="PTHR43575">
    <property type="entry name" value="PROTEIN ABCI7, CHLOROPLASTIC"/>
    <property type="match status" value="1"/>
</dbReference>
<dbReference type="InterPro" id="IPR000825">
    <property type="entry name" value="SUF_FeS_clus_asmbl_SufBD_core"/>
</dbReference>
<dbReference type="PANTHER" id="PTHR43575:SF1">
    <property type="entry name" value="PROTEIN ABCI7, CHLOROPLASTIC"/>
    <property type="match status" value="1"/>
</dbReference>
<dbReference type="Proteomes" id="UP000198418">
    <property type="component" value="Unassembled WGS sequence"/>
</dbReference>
<dbReference type="GO" id="GO:0016226">
    <property type="term" value="P:iron-sulfur cluster assembly"/>
    <property type="evidence" value="ECO:0007669"/>
    <property type="project" value="InterPro"/>
</dbReference>
<sequence>MTDSLSESLLGAMEQRRGAVAPWLGALQGQATEVFKREGLPNRRVEAWRYSDLAKALRDDPVADATPVVPPSLQRAALAAFVDGALDDNASSYAQIGAVNLRTALGEKDSPLAAIIGKVYPQAGHPLVNLNTALLEEGLALRVPAGTKLDLPLHLRFLWTGAGSDGRHLRLLIQLEEGAEATIYETHDGAPTFSTVVTEFTLAKGAKLTHIRQESFLAGARQAAVTLGEIADKATYRAFYFSQGGQFARHEALLKLAGEEAHAELDGAVMVAGGRHCDNTTVIEHAAPNATSNQVFRSVLAGSARGVYQGCIKVGQVAQKTDARQLSRALLLSHKAEIVTKPELEIFADDVKCSHGATAGELDANALFFLRARGIPEAEARAMLIEAFFGEALDKIENEILREAVAKNVSFWLTTHAGEAAHVE</sequence>
<gene>
    <name evidence="2" type="ORF">SAMN06265338_102443</name>
</gene>
<proteinExistence type="predicted"/>
<dbReference type="RefSeq" id="WP_088519939.1">
    <property type="nucleotide sequence ID" value="NZ_FYDG01000002.1"/>
</dbReference>
<protein>
    <submittedName>
        <fullName evidence="2">Fe-S cluster assembly protein SufD</fullName>
    </submittedName>
</protein>
<dbReference type="AlphaFoldDB" id="A0A212R3B2"/>
<feature type="domain" description="SUF system FeS cluster assembly SufBD core" evidence="1">
    <location>
        <begin position="164"/>
        <end position="388"/>
    </location>
</feature>
<evidence type="ECO:0000313" key="2">
    <source>
        <dbReference type="EMBL" id="SNB66416.1"/>
    </source>
</evidence>
<dbReference type="OrthoDB" id="9768262at2"/>